<accession>K5V095</accession>
<dbReference type="InterPro" id="IPR002401">
    <property type="entry name" value="Cyt_P450_E_grp-I"/>
</dbReference>
<keyword evidence="5 13" id="KW-0349">Heme</keyword>
<reference evidence="15 16" key="1">
    <citation type="journal article" date="2012" name="BMC Genomics">
        <title>Comparative genomics of the white-rot fungi, Phanerochaete carnosa and P. chrysosporium, to elucidate the genetic basis of the distinct wood types they colonize.</title>
        <authorList>
            <person name="Suzuki H."/>
            <person name="MacDonald J."/>
            <person name="Syed K."/>
            <person name="Salamov A."/>
            <person name="Hori C."/>
            <person name="Aerts A."/>
            <person name="Henrissat B."/>
            <person name="Wiebenga A."/>
            <person name="vanKuyk P.A."/>
            <person name="Barry K."/>
            <person name="Lindquist E."/>
            <person name="LaButti K."/>
            <person name="Lapidus A."/>
            <person name="Lucas S."/>
            <person name="Coutinho P."/>
            <person name="Gong Y."/>
            <person name="Samejima M."/>
            <person name="Mahadevan R."/>
            <person name="Abou-Zaid M."/>
            <person name="de Vries R.P."/>
            <person name="Igarashi K."/>
            <person name="Yadav J.S."/>
            <person name="Grigoriev I.V."/>
            <person name="Master E.R."/>
        </authorList>
    </citation>
    <scope>NUCLEOTIDE SEQUENCE [LARGE SCALE GENOMIC DNA]</scope>
    <source>
        <strain evidence="15 16">HHB-10118-sp</strain>
    </source>
</reference>
<dbReference type="SUPFAM" id="SSF48264">
    <property type="entry name" value="Cytochrome P450"/>
    <property type="match status" value="1"/>
</dbReference>
<evidence type="ECO:0000256" key="9">
    <source>
        <dbReference type="ARBA" id="ARBA00023002"/>
    </source>
</evidence>
<dbReference type="PRINTS" id="PR00385">
    <property type="entry name" value="P450"/>
</dbReference>
<dbReference type="GO" id="GO:0016020">
    <property type="term" value="C:membrane"/>
    <property type="evidence" value="ECO:0007669"/>
    <property type="project" value="UniProtKB-SubCell"/>
</dbReference>
<dbReference type="HOGENOM" id="CLU_001570_2_0_1"/>
<dbReference type="PANTHER" id="PTHR46300">
    <property type="entry name" value="P450, PUTATIVE (EUROFUNG)-RELATED-RELATED"/>
    <property type="match status" value="1"/>
</dbReference>
<keyword evidence="12" id="KW-0472">Membrane</keyword>
<feature type="binding site" description="axial binding residue" evidence="13">
    <location>
        <position position="321"/>
    </location>
    <ligand>
        <name>heme</name>
        <dbReference type="ChEBI" id="CHEBI:30413"/>
    </ligand>
    <ligandPart>
        <name>Fe</name>
        <dbReference type="ChEBI" id="CHEBI:18248"/>
    </ligandPart>
</feature>
<dbReference type="PANTHER" id="PTHR46300:SF7">
    <property type="entry name" value="P450, PUTATIVE (EUROFUNG)-RELATED"/>
    <property type="match status" value="1"/>
</dbReference>
<evidence type="ECO:0000256" key="7">
    <source>
        <dbReference type="ARBA" id="ARBA00022723"/>
    </source>
</evidence>
<keyword evidence="16" id="KW-1185">Reference proteome</keyword>
<evidence type="ECO:0000313" key="16">
    <source>
        <dbReference type="Proteomes" id="UP000008370"/>
    </source>
</evidence>
<evidence type="ECO:0000256" key="12">
    <source>
        <dbReference type="ARBA" id="ARBA00023136"/>
    </source>
</evidence>
<dbReference type="GO" id="GO:0020037">
    <property type="term" value="F:heme binding"/>
    <property type="evidence" value="ECO:0007669"/>
    <property type="project" value="InterPro"/>
</dbReference>
<dbReference type="CDD" id="cd11065">
    <property type="entry name" value="CYP64-like"/>
    <property type="match status" value="1"/>
</dbReference>
<evidence type="ECO:0000256" key="14">
    <source>
        <dbReference type="RuleBase" id="RU000461"/>
    </source>
</evidence>
<evidence type="ECO:0000256" key="13">
    <source>
        <dbReference type="PIRSR" id="PIRSR602401-1"/>
    </source>
</evidence>
<dbReference type="InParanoid" id="K5V095"/>
<dbReference type="GO" id="GO:0016705">
    <property type="term" value="F:oxidoreductase activity, acting on paired donors, with incorporation or reduction of molecular oxygen"/>
    <property type="evidence" value="ECO:0007669"/>
    <property type="project" value="InterPro"/>
</dbReference>
<dbReference type="Gene3D" id="1.10.630.10">
    <property type="entry name" value="Cytochrome P450"/>
    <property type="match status" value="1"/>
</dbReference>
<dbReference type="Proteomes" id="UP000008370">
    <property type="component" value="Unassembled WGS sequence"/>
</dbReference>
<evidence type="ECO:0000313" key="15">
    <source>
        <dbReference type="EMBL" id="EKM55871.1"/>
    </source>
</evidence>
<dbReference type="KEGG" id="pco:PHACADRAFT_256793"/>
<keyword evidence="8" id="KW-1133">Transmembrane helix</keyword>
<protein>
    <recommendedName>
        <fullName evidence="17">Cytochrome P450</fullName>
    </recommendedName>
</protein>
<evidence type="ECO:0000256" key="1">
    <source>
        <dbReference type="ARBA" id="ARBA00001971"/>
    </source>
</evidence>
<evidence type="ECO:0000256" key="6">
    <source>
        <dbReference type="ARBA" id="ARBA00022692"/>
    </source>
</evidence>
<sequence length="394" mass="44623">MEYGDYWRKHRKLFHQHFRPLAVPQYHSSQTKAIRRLLPSLLDSPGEFMGHIRFMAGAMILDIAYAISVRPGDPLIKLVEKAMHSATEIIASGVYLVDVIPILKRLPSWFPGAGFKRQTAKWRPLVDSMFETPYGQFKESMREGNAKPCFAATLLSSVNNNEDATYLDQIFMSLAGSVYGAGSDTTISTLTTFIQAITMFPETQISACAELDRVLSRKRLPEIEDQDSLPCITAIVHEVLRWHPVVPLAVPHQTIADDEYRGYHIPAGTVVIGNTWAILHDEDVFPDPEAFKPERFLREDGSLRDDMPYPVEAFGYGRRICPGRYFAHDLIWLGIATILAVFKVERAVDEHRNVIEPKGEFTPRFLSMPKPFKCRFTPRFPEAETLIRSAALAD</sequence>
<keyword evidence="10 13" id="KW-0408">Iron</keyword>
<comment type="subcellular location">
    <subcellularLocation>
        <location evidence="2">Membrane</location>
        <topology evidence="2">Single-pass membrane protein</topology>
    </subcellularLocation>
</comment>
<comment type="pathway">
    <text evidence="3">Secondary metabolite biosynthesis.</text>
</comment>
<evidence type="ECO:0000256" key="10">
    <source>
        <dbReference type="ARBA" id="ARBA00023004"/>
    </source>
</evidence>
<dbReference type="InterPro" id="IPR050364">
    <property type="entry name" value="Cytochrome_P450_fung"/>
</dbReference>
<keyword evidence="11 14" id="KW-0503">Monooxygenase</keyword>
<dbReference type="GeneID" id="18916662"/>
<dbReference type="InterPro" id="IPR017972">
    <property type="entry name" value="Cyt_P450_CS"/>
</dbReference>
<evidence type="ECO:0000256" key="3">
    <source>
        <dbReference type="ARBA" id="ARBA00005179"/>
    </source>
</evidence>
<dbReference type="InterPro" id="IPR001128">
    <property type="entry name" value="Cyt_P450"/>
</dbReference>
<dbReference type="InterPro" id="IPR036396">
    <property type="entry name" value="Cyt_P450_sf"/>
</dbReference>
<dbReference type="EMBL" id="JH930472">
    <property type="protein sequence ID" value="EKM55871.1"/>
    <property type="molecule type" value="Genomic_DNA"/>
</dbReference>
<dbReference type="PRINTS" id="PR00463">
    <property type="entry name" value="EP450I"/>
</dbReference>
<evidence type="ECO:0000256" key="5">
    <source>
        <dbReference type="ARBA" id="ARBA00022617"/>
    </source>
</evidence>
<comment type="similarity">
    <text evidence="4 14">Belongs to the cytochrome P450 family.</text>
</comment>
<keyword evidence="6" id="KW-0812">Transmembrane</keyword>
<evidence type="ECO:0000256" key="11">
    <source>
        <dbReference type="ARBA" id="ARBA00023033"/>
    </source>
</evidence>
<dbReference type="GO" id="GO:0004497">
    <property type="term" value="F:monooxygenase activity"/>
    <property type="evidence" value="ECO:0007669"/>
    <property type="project" value="UniProtKB-KW"/>
</dbReference>
<comment type="cofactor">
    <cofactor evidence="1 13">
        <name>heme</name>
        <dbReference type="ChEBI" id="CHEBI:30413"/>
    </cofactor>
</comment>
<dbReference type="Pfam" id="PF00067">
    <property type="entry name" value="p450"/>
    <property type="match status" value="1"/>
</dbReference>
<evidence type="ECO:0000256" key="8">
    <source>
        <dbReference type="ARBA" id="ARBA00022989"/>
    </source>
</evidence>
<dbReference type="PROSITE" id="PS00086">
    <property type="entry name" value="CYTOCHROME_P450"/>
    <property type="match status" value="1"/>
</dbReference>
<proteinExistence type="inferred from homology"/>
<evidence type="ECO:0000256" key="4">
    <source>
        <dbReference type="ARBA" id="ARBA00010617"/>
    </source>
</evidence>
<dbReference type="GO" id="GO:0005506">
    <property type="term" value="F:iron ion binding"/>
    <property type="evidence" value="ECO:0007669"/>
    <property type="project" value="InterPro"/>
</dbReference>
<evidence type="ECO:0008006" key="17">
    <source>
        <dbReference type="Google" id="ProtNLM"/>
    </source>
</evidence>
<dbReference type="RefSeq" id="XP_007396178.1">
    <property type="nucleotide sequence ID" value="XM_007396116.1"/>
</dbReference>
<name>K5V095_PHACS</name>
<organism evidence="15 16">
    <name type="scientific">Phanerochaete carnosa (strain HHB-10118-sp)</name>
    <name type="common">White-rot fungus</name>
    <name type="synonym">Peniophora carnosa</name>
    <dbReference type="NCBI Taxonomy" id="650164"/>
    <lineage>
        <taxon>Eukaryota</taxon>
        <taxon>Fungi</taxon>
        <taxon>Dikarya</taxon>
        <taxon>Basidiomycota</taxon>
        <taxon>Agaricomycotina</taxon>
        <taxon>Agaricomycetes</taxon>
        <taxon>Polyporales</taxon>
        <taxon>Phanerochaetaceae</taxon>
        <taxon>Phanerochaete</taxon>
    </lineage>
</organism>
<dbReference type="OrthoDB" id="3255500at2759"/>
<keyword evidence="7 13" id="KW-0479">Metal-binding</keyword>
<evidence type="ECO:0000256" key="2">
    <source>
        <dbReference type="ARBA" id="ARBA00004167"/>
    </source>
</evidence>
<dbReference type="AlphaFoldDB" id="K5V095"/>
<keyword evidence="9 14" id="KW-0560">Oxidoreductase</keyword>
<gene>
    <name evidence="15" type="ORF">PHACADRAFT_256793</name>
</gene>